<feature type="compositionally biased region" description="Low complexity" evidence="1">
    <location>
        <begin position="783"/>
        <end position="801"/>
    </location>
</feature>
<comment type="caution">
    <text evidence="2">The sequence shown here is derived from an EMBL/GenBank/DDBJ whole genome shotgun (WGS) entry which is preliminary data.</text>
</comment>
<dbReference type="OrthoDB" id="48311at2759"/>
<organism evidence="2 3">
    <name type="scientific">Triparma retinervis</name>
    <dbReference type="NCBI Taxonomy" id="2557542"/>
    <lineage>
        <taxon>Eukaryota</taxon>
        <taxon>Sar</taxon>
        <taxon>Stramenopiles</taxon>
        <taxon>Ochrophyta</taxon>
        <taxon>Bolidophyceae</taxon>
        <taxon>Parmales</taxon>
        <taxon>Triparmaceae</taxon>
        <taxon>Triparma</taxon>
    </lineage>
</organism>
<evidence type="ECO:0000256" key="1">
    <source>
        <dbReference type="SAM" id="MobiDB-lite"/>
    </source>
</evidence>
<evidence type="ECO:0000313" key="3">
    <source>
        <dbReference type="Proteomes" id="UP001165082"/>
    </source>
</evidence>
<proteinExistence type="predicted"/>
<dbReference type="EMBL" id="BRXZ01002060">
    <property type="protein sequence ID" value="GMH53505.1"/>
    <property type="molecule type" value="Genomic_DNA"/>
</dbReference>
<feature type="compositionally biased region" description="Polar residues" evidence="1">
    <location>
        <begin position="771"/>
        <end position="782"/>
    </location>
</feature>
<dbReference type="AlphaFoldDB" id="A0A9W6ZNL2"/>
<sequence>MTTLSKHAMTLDNSNFCAAIGRSYKSPSAALFDNLDNCDDCTSKMSKKKSSKWISIKVAMDMRPEQPVLCISNGADKLHEDGIDHVVTMWKSDKRDTDQIGENGIGVKQAILRLSDTGLIITRDGDDLSCALISNRLQLENKSPFPICPRFVIKIRDPMPTKQAIQLALNEWDASEDEWPLLRWQDFLYGLSIVECLVDAIEDANKNVKDRLNVTDIDNDKTLDDPNESFDESKIYTFFRVMMIKEKVLPRGDVDNYVEDIDGVDDEGENQDKWFITDPQRTAMYIYREYPNVYIDSLFSTTVTVFGPHARRIMPTQWARTYINLSRTSINVKGYDKPINVYLGFNPDLCGDPNKRGTGHNRLFVYSRGRRVQVTKDFREDPLGISNSGSTYKQGYTVIIEDINYVLTLNPTKEGISDAKELWKKLTSVVTQYYMVSFRQYKGTVGGSTGLSAGPYNQAIRGRMVGLSDHYKNLYLRLRDLNLNILPDLPDVENIGTPERPKMTNPTYKIKKIELGEHTYQIRDPKLGRWQQKAPKSPNPSSILKLGAAARDPNMTELEYLESLEGGGRSKRASKKVTSYDPCDGSNGDFGKAEELAQKLAEKKENQRKKTQTKAENERRKKITEWVLKFKDEILLFYDDIVEQNQKDAYLKRSFDYEAWGQKVLDTDRTSLADLAGMLLELEDNVLDSVKCIFWERKEMDSDYSSITNFCKCNRCSTGKGQWRKSVKNAARENNDIVGIQSLLDCAAEFDHYCCHSTTAWTERMVEKAESTQNSSSVTSALIGSPARSPIRPPIRASDISQEGGGMVNPNMNHVMGLLNEKTMKCVRMKKKLELQEYEYSQNLKSLEEQLSAVKLERDELKRYKELQKARKANRIEAKKASSQSGGAMESKQSRKAHKRPRPKGGAEGRESSGALEAPPKSEPKLPEPTSRVRYDSDDDEEDLV</sequence>
<evidence type="ECO:0000313" key="2">
    <source>
        <dbReference type="EMBL" id="GMH53505.1"/>
    </source>
</evidence>
<gene>
    <name evidence="2" type="ORF">TrRE_jg2925</name>
</gene>
<name>A0A9W6ZNL2_9STRA</name>
<accession>A0A9W6ZNL2</accession>
<feature type="region of interest" description="Disordered" evidence="1">
    <location>
        <begin position="571"/>
        <end position="591"/>
    </location>
</feature>
<feature type="compositionally biased region" description="Basic residues" evidence="1">
    <location>
        <begin position="894"/>
        <end position="903"/>
    </location>
</feature>
<keyword evidence="3" id="KW-1185">Reference proteome</keyword>
<reference evidence="2" key="1">
    <citation type="submission" date="2022-07" db="EMBL/GenBank/DDBJ databases">
        <title>Genome analysis of Parmales, a sister group of diatoms, reveals the evolutionary specialization of diatoms from phago-mixotrophs to photoautotrophs.</title>
        <authorList>
            <person name="Ban H."/>
            <person name="Sato S."/>
            <person name="Yoshikawa S."/>
            <person name="Kazumasa Y."/>
            <person name="Nakamura Y."/>
            <person name="Ichinomiya M."/>
            <person name="Saitoh K."/>
            <person name="Sato N."/>
            <person name="Blanc-Mathieu R."/>
            <person name="Endo H."/>
            <person name="Kuwata A."/>
            <person name="Ogata H."/>
        </authorList>
    </citation>
    <scope>NUCLEOTIDE SEQUENCE</scope>
</reference>
<feature type="compositionally biased region" description="Basic and acidic residues" evidence="1">
    <location>
        <begin position="920"/>
        <end position="936"/>
    </location>
</feature>
<feature type="region of interest" description="Disordered" evidence="1">
    <location>
        <begin position="770"/>
        <end position="809"/>
    </location>
</feature>
<dbReference type="Proteomes" id="UP001165082">
    <property type="component" value="Unassembled WGS sequence"/>
</dbReference>
<feature type="region of interest" description="Disordered" evidence="1">
    <location>
        <begin position="872"/>
        <end position="945"/>
    </location>
</feature>
<protein>
    <submittedName>
        <fullName evidence="2">Uncharacterized protein</fullName>
    </submittedName>
</protein>